<dbReference type="GO" id="GO:0009636">
    <property type="term" value="P:response to toxic substance"/>
    <property type="evidence" value="ECO:0007669"/>
    <property type="project" value="TreeGrafter"/>
</dbReference>
<dbReference type="GO" id="GO:0070005">
    <property type="term" value="F:cysteine-type aminopeptidase activity"/>
    <property type="evidence" value="ECO:0007669"/>
    <property type="project" value="InterPro"/>
</dbReference>
<sequence>MVKLFFTSVISFFNFKFNFSLCNKSLLSTTINTNNLFIVMKNAKIASLLFVLSAGSMMFAQDDLINKLKNNHSQNANFQFTTLKDVGATSVKNQGSSGTCWSYSGNSFLESEMQRMGKKPVDLAEIFTARNSYHDKAKLYVLNNGAISWGDGGELHDVINMYKKYGTVPQDVYTGLKSGQTTNNFKEMQGKLKPVLDSLVQASSKGKLTDNWMDSVDAILDEYLGKVPANFTYEGKNYTPKTFAKEVVGINPEDYVELSSYKDYPYFQKFVVPIPDNWSHDSDWNVPMKDLTAIIDNAVSKGYSVGWATDVSEPYFSYKNGVAYVPDMDLDQITAENKQTLFTEPKKDKTITEDMRQKALNNLSTTDDHGMHIVGLAKDQTGKEYYMVKNSWGVTNDFAGYIYVTRPYVEYKSTAILVHKNAIPKSILKQLKPTKNIGL</sequence>
<organism evidence="6 7">
    <name type="scientific">Chryseobacterium culicis</name>
    <dbReference type="NCBI Taxonomy" id="680127"/>
    <lineage>
        <taxon>Bacteria</taxon>
        <taxon>Pseudomonadati</taxon>
        <taxon>Bacteroidota</taxon>
        <taxon>Flavobacteriia</taxon>
        <taxon>Flavobacteriales</taxon>
        <taxon>Weeksellaceae</taxon>
        <taxon>Chryseobacterium group</taxon>
        <taxon>Chryseobacterium</taxon>
    </lineage>
</organism>
<name>A0A1H6H7L6_CHRCI</name>
<evidence type="ECO:0000256" key="1">
    <source>
        <dbReference type="ARBA" id="ARBA00022670"/>
    </source>
</evidence>
<keyword evidence="3 4" id="KW-0788">Thiol protease</keyword>
<dbReference type="PIRSF" id="PIRSF005700">
    <property type="entry name" value="PepC"/>
    <property type="match status" value="1"/>
</dbReference>
<evidence type="ECO:0000256" key="5">
    <source>
        <dbReference type="PIRSR" id="PIRSR005700-1"/>
    </source>
</evidence>
<dbReference type="AlphaFoldDB" id="A0A1H6H7L6"/>
<dbReference type="InterPro" id="IPR000169">
    <property type="entry name" value="Pept_cys_AS"/>
</dbReference>
<accession>A0A1H6H7L6</accession>
<protein>
    <recommendedName>
        <fullName evidence="4">Aminopeptidase</fullName>
    </recommendedName>
</protein>
<keyword evidence="2 4" id="KW-0378">Hydrolase</keyword>
<dbReference type="PROSITE" id="PS00139">
    <property type="entry name" value="THIOL_PROTEASE_CYS"/>
    <property type="match status" value="1"/>
</dbReference>
<dbReference type="GO" id="GO:0043418">
    <property type="term" value="P:homocysteine catabolic process"/>
    <property type="evidence" value="ECO:0007669"/>
    <property type="project" value="TreeGrafter"/>
</dbReference>
<evidence type="ECO:0000256" key="3">
    <source>
        <dbReference type="ARBA" id="ARBA00022807"/>
    </source>
</evidence>
<dbReference type="STRING" id="680127.SAMN05421593_1297"/>
<evidence type="ECO:0000313" key="6">
    <source>
        <dbReference type="EMBL" id="SEH30165.1"/>
    </source>
</evidence>
<evidence type="ECO:0000256" key="2">
    <source>
        <dbReference type="ARBA" id="ARBA00022801"/>
    </source>
</evidence>
<feature type="active site" evidence="5">
    <location>
        <position position="100"/>
    </location>
</feature>
<dbReference type="Proteomes" id="UP000198561">
    <property type="component" value="Unassembled WGS sequence"/>
</dbReference>
<dbReference type="PANTHER" id="PTHR10363:SF2">
    <property type="entry name" value="BLEOMYCIN HYDROLASE"/>
    <property type="match status" value="1"/>
</dbReference>
<dbReference type="GO" id="GO:0006508">
    <property type="term" value="P:proteolysis"/>
    <property type="evidence" value="ECO:0007669"/>
    <property type="project" value="UniProtKB-KW"/>
</dbReference>
<gene>
    <name evidence="6" type="ORF">SAMN05421593_1297</name>
</gene>
<dbReference type="GO" id="GO:0005737">
    <property type="term" value="C:cytoplasm"/>
    <property type="evidence" value="ECO:0007669"/>
    <property type="project" value="TreeGrafter"/>
</dbReference>
<dbReference type="InterPro" id="IPR038765">
    <property type="entry name" value="Papain-like_cys_pep_sf"/>
</dbReference>
<reference evidence="6 7" key="1">
    <citation type="submission" date="2016-10" db="EMBL/GenBank/DDBJ databases">
        <authorList>
            <person name="de Groot N.N."/>
        </authorList>
    </citation>
    <scope>NUCLEOTIDE SEQUENCE [LARGE SCALE GENOMIC DNA]</scope>
    <source>
        <strain evidence="6 7">DSM 23031</strain>
    </source>
</reference>
<evidence type="ECO:0000313" key="7">
    <source>
        <dbReference type="Proteomes" id="UP000198561"/>
    </source>
</evidence>
<keyword evidence="1 4" id="KW-0645">Protease</keyword>
<proteinExistence type="inferred from homology"/>
<keyword evidence="4" id="KW-0031">Aminopeptidase</keyword>
<comment type="similarity">
    <text evidence="4">Belongs to the peptidase C1 family.</text>
</comment>
<feature type="active site" evidence="5">
    <location>
        <position position="369"/>
    </location>
</feature>
<dbReference type="SUPFAM" id="SSF54001">
    <property type="entry name" value="Cysteine proteinases"/>
    <property type="match status" value="1"/>
</dbReference>
<dbReference type="PANTHER" id="PTHR10363">
    <property type="entry name" value="BLEOMYCIN HYDROLASE"/>
    <property type="match status" value="1"/>
</dbReference>
<dbReference type="EMBL" id="FNWQ01000001">
    <property type="protein sequence ID" value="SEH30165.1"/>
    <property type="molecule type" value="Genomic_DNA"/>
</dbReference>
<evidence type="ECO:0000256" key="4">
    <source>
        <dbReference type="PIRNR" id="PIRNR005700"/>
    </source>
</evidence>
<dbReference type="Pfam" id="PF03051">
    <property type="entry name" value="Peptidase_C1_2"/>
    <property type="match status" value="1"/>
</dbReference>
<feature type="active site" evidence="5">
    <location>
        <position position="390"/>
    </location>
</feature>
<dbReference type="InterPro" id="IPR004134">
    <property type="entry name" value="Peptidase_C1B"/>
</dbReference>
<dbReference type="Gene3D" id="3.90.70.10">
    <property type="entry name" value="Cysteine proteinases"/>
    <property type="match status" value="1"/>
</dbReference>